<dbReference type="InterPro" id="IPR006674">
    <property type="entry name" value="HD_domain"/>
</dbReference>
<evidence type="ECO:0000259" key="1">
    <source>
        <dbReference type="SMART" id="SM00471"/>
    </source>
</evidence>
<gene>
    <name evidence="2" type="ORF">AS888_12545</name>
</gene>
<dbReference type="Proteomes" id="UP000064189">
    <property type="component" value="Unassembled WGS sequence"/>
</dbReference>
<organism evidence="2 3">
    <name type="scientific">Peribacillus simplex</name>
    <dbReference type="NCBI Taxonomy" id="1478"/>
    <lineage>
        <taxon>Bacteria</taxon>
        <taxon>Bacillati</taxon>
        <taxon>Bacillota</taxon>
        <taxon>Bacilli</taxon>
        <taxon>Bacillales</taxon>
        <taxon>Bacillaceae</taxon>
        <taxon>Peribacillus</taxon>
    </lineage>
</organism>
<dbReference type="Gene3D" id="1.10.472.50">
    <property type="entry name" value="HD-domain/PDEase-like"/>
    <property type="match status" value="1"/>
</dbReference>
<dbReference type="CDD" id="cd00077">
    <property type="entry name" value="HDc"/>
    <property type="match status" value="1"/>
</dbReference>
<proteinExistence type="predicted"/>
<reference evidence="2 3" key="1">
    <citation type="submission" date="2015-11" db="EMBL/GenBank/DDBJ databases">
        <title>Genome Sequence of Bacillus simplex strain VanAntwerpen2.</title>
        <authorList>
            <person name="Couger M.B."/>
        </authorList>
    </citation>
    <scope>NUCLEOTIDE SEQUENCE [LARGE SCALE GENOMIC DNA]</scope>
    <source>
        <strain evidence="2 3">VanAntwerpen02</strain>
    </source>
</reference>
<dbReference type="Pfam" id="PF01966">
    <property type="entry name" value="HD"/>
    <property type="match status" value="1"/>
</dbReference>
<dbReference type="RefSeq" id="WP_061140406.1">
    <property type="nucleotide sequence ID" value="NZ_LNNH01000004.1"/>
</dbReference>
<dbReference type="SMART" id="SM00471">
    <property type="entry name" value="HDc"/>
    <property type="match status" value="1"/>
</dbReference>
<dbReference type="GO" id="GO:0016787">
    <property type="term" value="F:hydrolase activity"/>
    <property type="evidence" value="ECO:0007669"/>
    <property type="project" value="UniProtKB-KW"/>
</dbReference>
<protein>
    <submittedName>
        <fullName evidence="2">Phosphohydrolase</fullName>
    </submittedName>
</protein>
<dbReference type="Gene3D" id="1.20.58.1910">
    <property type="match status" value="1"/>
</dbReference>
<keyword evidence="2" id="KW-0378">Hydrolase</keyword>
<evidence type="ECO:0000313" key="3">
    <source>
        <dbReference type="Proteomes" id="UP000064189"/>
    </source>
</evidence>
<dbReference type="EMBL" id="LNNH01000004">
    <property type="protein sequence ID" value="KWW22361.1"/>
    <property type="molecule type" value="Genomic_DNA"/>
</dbReference>
<name>A0A109N2M1_9BACI</name>
<accession>A0A109N2M1</accession>
<dbReference type="InterPro" id="IPR003607">
    <property type="entry name" value="HD/PDEase_dom"/>
</dbReference>
<dbReference type="AlphaFoldDB" id="A0A109N2M1"/>
<evidence type="ECO:0000313" key="2">
    <source>
        <dbReference type="EMBL" id="KWW22361.1"/>
    </source>
</evidence>
<keyword evidence="3" id="KW-1185">Reference proteome</keyword>
<feature type="domain" description="HD/PDEase" evidence="1">
    <location>
        <begin position="21"/>
        <end position="135"/>
    </location>
</feature>
<dbReference type="PANTHER" id="PTHR33594">
    <property type="entry name" value="SUPERFAMILY HYDROLASE, PUTATIVE (AFU_ORTHOLOGUE AFUA_1G03035)-RELATED"/>
    <property type="match status" value="1"/>
</dbReference>
<dbReference type="PANTHER" id="PTHR33594:SF1">
    <property type="entry name" value="HD_PDEASE DOMAIN-CONTAINING PROTEIN"/>
    <property type="match status" value="1"/>
</dbReference>
<dbReference type="SUPFAM" id="SSF109604">
    <property type="entry name" value="HD-domain/PDEase-like"/>
    <property type="match status" value="1"/>
</dbReference>
<comment type="caution">
    <text evidence="2">The sequence shown here is derived from an EMBL/GenBank/DDBJ whole genome shotgun (WGS) entry which is preliminary data.</text>
</comment>
<sequence length="214" mass="24813">MKQKMIGLTEKYVYDQLNLDASGHDWFHIDRVRKLALHIAKEEKRGNAFIIEMAALLHDIPDDKLNDDVDAAWGKLDDWLQELKLDEDRVKAIQEIIRTISYSSGQLKLPSIEAEIVQDADRLDAIGAIGIARTFAFGGKKGQPMYDPELPVRENMSKMEYRKGKSSSVHHFYEKLLRLQDKLNTSTAKKIASERHEYMVGYLKEFYKEWDVRL</sequence>